<dbReference type="KEGG" id="adl:AURDEDRAFT_175783"/>
<evidence type="ECO:0000256" key="1">
    <source>
        <dbReference type="SAM" id="MobiDB-lite"/>
    </source>
</evidence>
<sequence>MDALKVHHQNFWDTCLILLDTYATGQVYSLRPFLRASQLTCPGRFGLHVIPIRDDTRDPFGIYILALNRAVGFSLRRGTKPLLNPGHSTKGLDKKRRHWPPSLEQRFPRGVARGVDVLVHSCCTLQSMLCDFTIVVPGHVKPRLLASPRRERLCWAFLQALHPAAFPWHGRVPLTMPRGLRIPDGVRGDYATVQSAVVLMHTILAAQSQDLDGGGPDTRRTSSRYQSTP</sequence>
<evidence type="ECO:0000313" key="3">
    <source>
        <dbReference type="Proteomes" id="UP000006514"/>
    </source>
</evidence>
<name>J0CWT3_AURST</name>
<dbReference type="AlphaFoldDB" id="J0CWT3"/>
<accession>J0CWT3</accession>
<gene>
    <name evidence="2" type="ORF">AURDEDRAFT_175783</name>
</gene>
<dbReference type="InParanoid" id="J0CWT3"/>
<proteinExistence type="predicted"/>
<dbReference type="EMBL" id="JH687902">
    <property type="protein sequence ID" value="EJD35149.1"/>
    <property type="molecule type" value="Genomic_DNA"/>
</dbReference>
<feature type="region of interest" description="Disordered" evidence="1">
    <location>
        <begin position="209"/>
        <end position="229"/>
    </location>
</feature>
<reference evidence="3" key="1">
    <citation type="journal article" date="2012" name="Science">
        <title>The Paleozoic origin of enzymatic lignin decomposition reconstructed from 31 fungal genomes.</title>
        <authorList>
            <person name="Floudas D."/>
            <person name="Binder M."/>
            <person name="Riley R."/>
            <person name="Barry K."/>
            <person name="Blanchette R.A."/>
            <person name="Henrissat B."/>
            <person name="Martinez A.T."/>
            <person name="Otillar R."/>
            <person name="Spatafora J.W."/>
            <person name="Yadav J.S."/>
            <person name="Aerts A."/>
            <person name="Benoit I."/>
            <person name="Boyd A."/>
            <person name="Carlson A."/>
            <person name="Copeland A."/>
            <person name="Coutinho P.M."/>
            <person name="de Vries R.P."/>
            <person name="Ferreira P."/>
            <person name="Findley K."/>
            <person name="Foster B."/>
            <person name="Gaskell J."/>
            <person name="Glotzer D."/>
            <person name="Gorecki P."/>
            <person name="Heitman J."/>
            <person name="Hesse C."/>
            <person name="Hori C."/>
            <person name="Igarashi K."/>
            <person name="Jurgens J.A."/>
            <person name="Kallen N."/>
            <person name="Kersten P."/>
            <person name="Kohler A."/>
            <person name="Kuees U."/>
            <person name="Kumar T.K.A."/>
            <person name="Kuo A."/>
            <person name="LaButti K."/>
            <person name="Larrondo L.F."/>
            <person name="Lindquist E."/>
            <person name="Ling A."/>
            <person name="Lombard V."/>
            <person name="Lucas S."/>
            <person name="Lundell T."/>
            <person name="Martin R."/>
            <person name="McLaughlin D.J."/>
            <person name="Morgenstern I."/>
            <person name="Morin E."/>
            <person name="Murat C."/>
            <person name="Nagy L.G."/>
            <person name="Nolan M."/>
            <person name="Ohm R.A."/>
            <person name="Patyshakuliyeva A."/>
            <person name="Rokas A."/>
            <person name="Ruiz-Duenas F.J."/>
            <person name="Sabat G."/>
            <person name="Salamov A."/>
            <person name="Samejima M."/>
            <person name="Schmutz J."/>
            <person name="Slot J.C."/>
            <person name="St John F."/>
            <person name="Stenlid J."/>
            <person name="Sun H."/>
            <person name="Sun S."/>
            <person name="Syed K."/>
            <person name="Tsang A."/>
            <person name="Wiebenga A."/>
            <person name="Young D."/>
            <person name="Pisabarro A."/>
            <person name="Eastwood D.C."/>
            <person name="Martin F."/>
            <person name="Cullen D."/>
            <person name="Grigoriev I.V."/>
            <person name="Hibbett D.S."/>
        </authorList>
    </citation>
    <scope>NUCLEOTIDE SEQUENCE [LARGE SCALE GENOMIC DNA]</scope>
    <source>
        <strain evidence="3">TFB10046</strain>
    </source>
</reference>
<evidence type="ECO:0000313" key="2">
    <source>
        <dbReference type="EMBL" id="EJD35149.1"/>
    </source>
</evidence>
<protein>
    <submittedName>
        <fullName evidence="2">Uncharacterized protein</fullName>
    </submittedName>
</protein>
<keyword evidence="3" id="KW-1185">Reference proteome</keyword>
<dbReference type="Proteomes" id="UP000006514">
    <property type="component" value="Unassembled WGS sequence"/>
</dbReference>
<organism evidence="2 3">
    <name type="scientific">Auricularia subglabra (strain TFB-10046 / SS5)</name>
    <name type="common">White-rot fungus</name>
    <name type="synonym">Auricularia delicata (strain TFB10046)</name>
    <dbReference type="NCBI Taxonomy" id="717982"/>
    <lineage>
        <taxon>Eukaryota</taxon>
        <taxon>Fungi</taxon>
        <taxon>Dikarya</taxon>
        <taxon>Basidiomycota</taxon>
        <taxon>Agaricomycotina</taxon>
        <taxon>Agaricomycetes</taxon>
        <taxon>Auriculariales</taxon>
        <taxon>Auriculariaceae</taxon>
        <taxon>Auricularia</taxon>
    </lineage>
</organism>